<dbReference type="PATRIC" id="fig|1502723.3.peg.1611"/>
<keyword evidence="3" id="KW-1185">Reference proteome</keyword>
<dbReference type="Pfam" id="PF20720">
    <property type="entry name" value="nSTAND3"/>
    <property type="match status" value="1"/>
</dbReference>
<feature type="domain" description="Novel STAND NTPase 3" evidence="1">
    <location>
        <begin position="55"/>
        <end position="113"/>
    </location>
</feature>
<dbReference type="AlphaFoldDB" id="A0A0D8BI16"/>
<dbReference type="InterPro" id="IPR049050">
    <property type="entry name" value="nSTAND3"/>
</dbReference>
<accession>A0A0D8BI16</accession>
<dbReference type="OrthoDB" id="3848913at2"/>
<evidence type="ECO:0000259" key="1">
    <source>
        <dbReference type="Pfam" id="PF20720"/>
    </source>
</evidence>
<organism evidence="2 3">
    <name type="scientific">Frankia torreyi</name>
    <dbReference type="NCBI Taxonomy" id="1856"/>
    <lineage>
        <taxon>Bacteria</taxon>
        <taxon>Bacillati</taxon>
        <taxon>Actinomycetota</taxon>
        <taxon>Actinomycetes</taxon>
        <taxon>Frankiales</taxon>
        <taxon>Frankiaceae</taxon>
        <taxon>Frankia</taxon>
    </lineage>
</organism>
<reference evidence="3" key="1">
    <citation type="submission" date="2015-02" db="EMBL/GenBank/DDBJ databases">
        <title>Draft Genome of Frankia sp. CpI1-S.</title>
        <authorList>
            <person name="Oshone R.T."/>
            <person name="Ngom M."/>
            <person name="Ghodhbane-Gtari F."/>
            <person name="Gtari M."/>
            <person name="Morris K."/>
            <person name="Thomas K."/>
            <person name="Sen A."/>
            <person name="Tisa L.S."/>
        </authorList>
    </citation>
    <scope>NUCLEOTIDE SEQUENCE [LARGE SCALE GENOMIC DNA]</scope>
    <source>
        <strain evidence="3">CpI1-S</strain>
    </source>
</reference>
<protein>
    <recommendedName>
        <fullName evidence="1">Novel STAND NTPase 3 domain-containing protein</fullName>
    </recommendedName>
</protein>
<name>A0A0D8BI16_9ACTN</name>
<comment type="caution">
    <text evidence="2">The sequence shown here is derived from an EMBL/GenBank/DDBJ whole genome shotgun (WGS) entry which is preliminary data.</text>
</comment>
<reference evidence="2 3" key="2">
    <citation type="journal article" date="2016" name="Genome Announc.">
        <title>Permanent Draft Genome Sequences for Two Variants of Frankia sp. Strain CpI1, the First Frankia Strain Isolated from Root Nodules of Comptonia peregrina.</title>
        <authorList>
            <person name="Oshone R."/>
            <person name="Hurst S.G.IV."/>
            <person name="Abebe-Akele F."/>
            <person name="Simpson S."/>
            <person name="Morris K."/>
            <person name="Thomas W.K."/>
            <person name="Tisa L.S."/>
        </authorList>
    </citation>
    <scope>NUCLEOTIDE SEQUENCE [LARGE SCALE GENOMIC DNA]</scope>
    <source>
        <strain evidence="3">CpI1-S</strain>
    </source>
</reference>
<proteinExistence type="predicted"/>
<evidence type="ECO:0000313" key="3">
    <source>
        <dbReference type="Proteomes" id="UP000032545"/>
    </source>
</evidence>
<gene>
    <name evidence="2" type="ORF">FF36_02515</name>
</gene>
<sequence>MTDQLRTIITDSSGAVNAGSGVLNVYQYGTYAHDRERWNPRRIAEDDLVWLYDRFVQPPGYRDARNILMDRRTVLLSGQAGSGRRTAAQVLLYDLASPFGTLHELLPETEDGRSRLSTDHIGAGDQLWLDLSTANGVLWDQVQGELSSFRATVLERSAYLVVILPETRELRNEFEGLLVEIGRLSEKRVLEKHLKISEIDLGQDTHLPPEVAENLAGQPSMQRTADIASLIRRARDQGQPKEGPADWCRRACVAIADQSAQVTDLLGKHQSGFQRALLLTVAMLHEAPSHDIQVATELLLQTTEHPPNDLPLLVQDDLAARLQEIGATEDRFGRVCFRELGYDRAIQIHYWNKRPDLRSHLINWIDGAIRSPDLTERSRDGLAERLAEQCLRGRYPNDWSTLIDLVLEWTTNERRGLLPQAADRVLRYGLEHEEAASVFRRKIYEWSQESRLSKCLVGVLVAMCSEVIAKRHPEQAVVRLHHLTRRQRGLPMPREALLRLVADSQSLRRLMFSRLAMTFGQGKGSDRARWEVDTTLFLALSIPTALVRSPDRLAGPLLDEPSVRDHLAACWNGVLTEDQVIGTERIGSWLDEAADAQRYREVILDLLVTACDRQVGILARLYGVACLWADTADTSTYQARSHIRVQLLRKIHTARSRVAH</sequence>
<evidence type="ECO:0000313" key="2">
    <source>
        <dbReference type="EMBL" id="KJE23087.1"/>
    </source>
</evidence>
<dbReference type="Proteomes" id="UP000032545">
    <property type="component" value="Unassembled WGS sequence"/>
</dbReference>
<dbReference type="EMBL" id="JYFN01000016">
    <property type="protein sequence ID" value="KJE23087.1"/>
    <property type="molecule type" value="Genomic_DNA"/>
</dbReference>
<dbReference type="RefSeq" id="WP_128423297.1">
    <property type="nucleotide sequence ID" value="NZ_JYFN01000016.1"/>
</dbReference>